<keyword evidence="7" id="KW-0679">Respiratory chain</keyword>
<comment type="caution">
    <text evidence="14">The sequence shown here is derived from an EMBL/GenBank/DDBJ whole genome shotgun (WGS) entry which is preliminary data.</text>
</comment>
<keyword evidence="11" id="KW-0472">Membrane</keyword>
<name>A0A3M6Y6E2_HORWE</name>
<evidence type="ECO:0000313" key="14">
    <source>
        <dbReference type="EMBL" id="RMX98617.1"/>
    </source>
</evidence>
<evidence type="ECO:0000256" key="11">
    <source>
        <dbReference type="ARBA" id="ARBA00023136"/>
    </source>
</evidence>
<accession>A0A3M6Y6E2</accession>
<dbReference type="GO" id="GO:0005743">
    <property type="term" value="C:mitochondrial inner membrane"/>
    <property type="evidence" value="ECO:0007669"/>
    <property type="project" value="UniProtKB-SubCell"/>
</dbReference>
<dbReference type="PANTHER" id="PTHR20900">
    <property type="entry name" value="NADH:UBIQUINONE OXIDOREDUCTASE B18-LIKE SUBUNIT"/>
    <property type="match status" value="1"/>
</dbReference>
<organism evidence="14 15">
    <name type="scientific">Hortaea werneckii</name>
    <name type="common">Black yeast</name>
    <name type="synonym">Cladosporium werneckii</name>
    <dbReference type="NCBI Taxonomy" id="91943"/>
    <lineage>
        <taxon>Eukaryota</taxon>
        <taxon>Fungi</taxon>
        <taxon>Dikarya</taxon>
        <taxon>Ascomycota</taxon>
        <taxon>Pezizomycotina</taxon>
        <taxon>Dothideomycetes</taxon>
        <taxon>Dothideomycetidae</taxon>
        <taxon>Mycosphaerellales</taxon>
        <taxon>Teratosphaeriaceae</taxon>
        <taxon>Hortaea</taxon>
    </lineage>
</organism>
<dbReference type="Pfam" id="PF05676">
    <property type="entry name" value="NDUF_B7"/>
    <property type="match status" value="1"/>
</dbReference>
<feature type="region of interest" description="Disordered" evidence="13">
    <location>
        <begin position="1"/>
        <end position="24"/>
    </location>
</feature>
<dbReference type="AlphaFoldDB" id="A0A3M6Y6E2"/>
<evidence type="ECO:0000256" key="10">
    <source>
        <dbReference type="ARBA" id="ARBA00023128"/>
    </source>
</evidence>
<gene>
    <name evidence="14" type="ORF">D0868_09996</name>
</gene>
<evidence type="ECO:0000256" key="9">
    <source>
        <dbReference type="ARBA" id="ARBA00022982"/>
    </source>
</evidence>
<keyword evidence="8" id="KW-0999">Mitochondrion inner membrane</keyword>
<evidence type="ECO:0000256" key="4">
    <source>
        <dbReference type="ARBA" id="ARBA00008006"/>
    </source>
</evidence>
<dbReference type="Proteomes" id="UP000282582">
    <property type="component" value="Unassembled WGS sequence"/>
</dbReference>
<evidence type="ECO:0000256" key="7">
    <source>
        <dbReference type="ARBA" id="ARBA00022660"/>
    </source>
</evidence>
<evidence type="ECO:0000256" key="5">
    <source>
        <dbReference type="ARBA" id="ARBA00018677"/>
    </source>
</evidence>
<evidence type="ECO:0000256" key="1">
    <source>
        <dbReference type="ARBA" id="ARBA00003195"/>
    </source>
</evidence>
<protein>
    <recommendedName>
        <fullName evidence="5">NADH dehydrogenase [ubiquinone] 1 beta subcomplex subunit 7</fullName>
    </recommendedName>
</protein>
<proteinExistence type="inferred from homology"/>
<comment type="function">
    <text evidence="1">Accessory subunit of the mitochondrial membrane respiratory chain NADH dehydrogenase (Complex I), that is believed not to be involved in catalysis. Complex I functions in the transfer of electrons from NADH to the respiratory chain. The immediate electron acceptor for the enzyme is believed to be ubiquinone.</text>
</comment>
<reference evidence="14 15" key="1">
    <citation type="journal article" date="2018" name="BMC Genomics">
        <title>Genomic evidence for intraspecific hybridization in a clonal and extremely halotolerant yeast.</title>
        <authorList>
            <person name="Gostincar C."/>
            <person name="Stajich J.E."/>
            <person name="Zupancic J."/>
            <person name="Zalar P."/>
            <person name="Gunde-Cimerman N."/>
        </authorList>
    </citation>
    <scope>NUCLEOTIDE SEQUENCE [LARGE SCALE GENOMIC DNA]</scope>
    <source>
        <strain evidence="14 15">EXF-6654</strain>
    </source>
</reference>
<dbReference type="VEuPathDB" id="FungiDB:BTJ68_14034"/>
<evidence type="ECO:0000256" key="13">
    <source>
        <dbReference type="SAM" id="MobiDB-lite"/>
    </source>
</evidence>
<evidence type="ECO:0000256" key="8">
    <source>
        <dbReference type="ARBA" id="ARBA00022792"/>
    </source>
</evidence>
<keyword evidence="9" id="KW-0249">Electron transport</keyword>
<dbReference type="GO" id="GO:0005758">
    <property type="term" value="C:mitochondrial intermembrane space"/>
    <property type="evidence" value="ECO:0007669"/>
    <property type="project" value="UniProtKB-SubCell"/>
</dbReference>
<evidence type="ECO:0000256" key="12">
    <source>
        <dbReference type="ARBA" id="ARBA00023157"/>
    </source>
</evidence>
<keyword evidence="12" id="KW-1015">Disulfide bond</keyword>
<dbReference type="EMBL" id="QWIK01000994">
    <property type="protein sequence ID" value="RMX98617.1"/>
    <property type="molecule type" value="Genomic_DNA"/>
</dbReference>
<evidence type="ECO:0000256" key="6">
    <source>
        <dbReference type="ARBA" id="ARBA00022448"/>
    </source>
</evidence>
<evidence type="ECO:0000256" key="2">
    <source>
        <dbReference type="ARBA" id="ARBA00004569"/>
    </source>
</evidence>
<sequence>MDSVKDAVGMGDNGPKTQDKKDFKAGFPPVLWEDQPAEMSAAKLPLAYRDQCAHLLIPLNKCRYDNYYLPWRCSDERHGYEKCQYEEFKQRVKKMDEIRAEKDGARSN</sequence>
<dbReference type="PANTHER" id="PTHR20900:SF0">
    <property type="entry name" value="NADH DEHYDROGENASE [UBIQUINONE] 1 BETA SUBCOMPLEX SUBUNIT 7"/>
    <property type="match status" value="1"/>
</dbReference>
<dbReference type="PROSITE" id="PS51808">
    <property type="entry name" value="CHCH"/>
    <property type="match status" value="1"/>
</dbReference>
<comment type="subcellular location">
    <subcellularLocation>
        <location evidence="3">Mitochondrion inner membrane</location>
        <topology evidence="3">Peripheral membrane protein</topology>
    </subcellularLocation>
    <subcellularLocation>
        <location evidence="2">Mitochondrion intermembrane space</location>
    </subcellularLocation>
</comment>
<keyword evidence="6" id="KW-0813">Transport</keyword>
<dbReference type="InterPro" id="IPR008698">
    <property type="entry name" value="NDUB7"/>
</dbReference>
<comment type="similarity">
    <text evidence="4">Belongs to the complex I NDUFB7 subunit family.</text>
</comment>
<evidence type="ECO:0000256" key="3">
    <source>
        <dbReference type="ARBA" id="ARBA00004637"/>
    </source>
</evidence>
<keyword evidence="10" id="KW-0496">Mitochondrion</keyword>
<evidence type="ECO:0000313" key="15">
    <source>
        <dbReference type="Proteomes" id="UP000282582"/>
    </source>
</evidence>